<dbReference type="Proteomes" id="UP000887013">
    <property type="component" value="Unassembled WGS sequence"/>
</dbReference>
<keyword evidence="2" id="KW-1185">Reference proteome</keyword>
<sequence length="45" mass="5336">MFDDLKTEVLEFATDEEIKDIEISLAKMNSDVQDLEERFTTFLHK</sequence>
<protein>
    <submittedName>
        <fullName evidence="1">Uncharacterized protein</fullName>
    </submittedName>
</protein>
<name>A0A8X6PRZ2_NEPPI</name>
<proteinExistence type="predicted"/>
<accession>A0A8X6PRZ2</accession>
<dbReference type="EMBL" id="BMAW01073055">
    <property type="protein sequence ID" value="GFT86021.1"/>
    <property type="molecule type" value="Genomic_DNA"/>
</dbReference>
<organism evidence="1 2">
    <name type="scientific">Nephila pilipes</name>
    <name type="common">Giant wood spider</name>
    <name type="synonym">Nephila maculata</name>
    <dbReference type="NCBI Taxonomy" id="299642"/>
    <lineage>
        <taxon>Eukaryota</taxon>
        <taxon>Metazoa</taxon>
        <taxon>Ecdysozoa</taxon>
        <taxon>Arthropoda</taxon>
        <taxon>Chelicerata</taxon>
        <taxon>Arachnida</taxon>
        <taxon>Araneae</taxon>
        <taxon>Araneomorphae</taxon>
        <taxon>Entelegynae</taxon>
        <taxon>Araneoidea</taxon>
        <taxon>Nephilidae</taxon>
        <taxon>Nephila</taxon>
    </lineage>
</organism>
<comment type="caution">
    <text evidence="1">The sequence shown here is derived from an EMBL/GenBank/DDBJ whole genome shotgun (WGS) entry which is preliminary data.</text>
</comment>
<evidence type="ECO:0000313" key="1">
    <source>
        <dbReference type="EMBL" id="GFT86021.1"/>
    </source>
</evidence>
<dbReference type="AlphaFoldDB" id="A0A8X6PRZ2"/>
<evidence type="ECO:0000313" key="2">
    <source>
        <dbReference type="Proteomes" id="UP000887013"/>
    </source>
</evidence>
<feature type="non-terminal residue" evidence="1">
    <location>
        <position position="45"/>
    </location>
</feature>
<gene>
    <name evidence="1" type="ORF">NPIL_318491</name>
</gene>
<reference evidence="1" key="1">
    <citation type="submission" date="2020-08" db="EMBL/GenBank/DDBJ databases">
        <title>Multicomponent nature underlies the extraordinary mechanical properties of spider dragline silk.</title>
        <authorList>
            <person name="Kono N."/>
            <person name="Nakamura H."/>
            <person name="Mori M."/>
            <person name="Yoshida Y."/>
            <person name="Ohtoshi R."/>
            <person name="Malay A.D."/>
            <person name="Moran D.A.P."/>
            <person name="Tomita M."/>
            <person name="Numata K."/>
            <person name="Arakawa K."/>
        </authorList>
    </citation>
    <scope>NUCLEOTIDE SEQUENCE</scope>
</reference>